<dbReference type="UniPathway" id="UPA00277">
    <property type="reaction ID" value="UER00407"/>
</dbReference>
<gene>
    <name evidence="17" type="ORF">SAMN04489760_106160</name>
</gene>
<dbReference type="Pfam" id="PF01687">
    <property type="entry name" value="Flavokinase"/>
    <property type="match status" value="1"/>
</dbReference>
<dbReference type="InterPro" id="IPR023468">
    <property type="entry name" value="Riboflavin_kinase"/>
</dbReference>
<evidence type="ECO:0000256" key="10">
    <source>
        <dbReference type="ARBA" id="ARBA00022827"/>
    </source>
</evidence>
<evidence type="ECO:0000256" key="14">
    <source>
        <dbReference type="ARBA" id="ARBA00049494"/>
    </source>
</evidence>
<dbReference type="UniPathway" id="UPA00276">
    <property type="reaction ID" value="UER00406"/>
</dbReference>
<dbReference type="InterPro" id="IPR002606">
    <property type="entry name" value="Riboflavin_kinase_bac"/>
</dbReference>
<dbReference type="InterPro" id="IPR004821">
    <property type="entry name" value="Cyt_trans-like"/>
</dbReference>
<comment type="catalytic activity">
    <reaction evidence="14 15">
        <text>FMN + ATP + H(+) = FAD + diphosphate</text>
        <dbReference type="Rhea" id="RHEA:17237"/>
        <dbReference type="ChEBI" id="CHEBI:15378"/>
        <dbReference type="ChEBI" id="CHEBI:30616"/>
        <dbReference type="ChEBI" id="CHEBI:33019"/>
        <dbReference type="ChEBI" id="CHEBI:57692"/>
        <dbReference type="ChEBI" id="CHEBI:58210"/>
        <dbReference type="EC" id="2.7.7.2"/>
    </reaction>
</comment>
<dbReference type="AlphaFoldDB" id="A0A1H7WIH0"/>
<comment type="function">
    <text evidence="1">Catalyzes the phosphorylation of riboflavin to FMN followed by the adenylation of FMN to FAD.</text>
</comment>
<sequence>MILSALSSKIEFKILDDSAKNLRGTLYPIYSHKSDRRYGRNGNTMKIINGFDNVSEEFKGAVATIGNFDGVHLGHQQIFRKIVQEARQYQSKAVVITFDPHPKSILHPEKRPFYLLTTVEEKLKLIESLEIDAVMLIPFSLEFSKTTAKDFVCGILWEQLRIRKIFIGHDYTFGRGKEGSEEFLARFGKKLGFQVDVTNAVKVGEIIISSTRIRNSICEGDVKTAGALLGRPYNVKGRVTGGYQRGTELGFPTANLDPEKELLPPEGVYAVLAERMGSRYQGVLNIGRNPTFDNEKQTVELHILDFSEDLYGEELEIFFVDRIREEIRFDSPESLANQIRQDVAQARALLNPLFP</sequence>
<comment type="similarity">
    <text evidence="15">Belongs to the ribF family.</text>
</comment>
<evidence type="ECO:0000256" key="13">
    <source>
        <dbReference type="ARBA" id="ARBA00047880"/>
    </source>
</evidence>
<dbReference type="InterPro" id="IPR023465">
    <property type="entry name" value="Riboflavin_kinase_dom_sf"/>
</dbReference>
<dbReference type="InterPro" id="IPR014729">
    <property type="entry name" value="Rossmann-like_a/b/a_fold"/>
</dbReference>
<dbReference type="SUPFAM" id="SSF52374">
    <property type="entry name" value="Nucleotidylyl transferase"/>
    <property type="match status" value="1"/>
</dbReference>
<dbReference type="SMART" id="SM00904">
    <property type="entry name" value="Flavokinase"/>
    <property type="match status" value="1"/>
</dbReference>
<dbReference type="GO" id="GO:0009231">
    <property type="term" value="P:riboflavin biosynthetic process"/>
    <property type="evidence" value="ECO:0007669"/>
    <property type="project" value="InterPro"/>
</dbReference>
<dbReference type="FunFam" id="2.40.30.30:FF:000003">
    <property type="entry name" value="Riboflavin biosynthesis protein"/>
    <property type="match status" value="1"/>
</dbReference>
<dbReference type="GO" id="GO:0003919">
    <property type="term" value="F:FMN adenylyltransferase activity"/>
    <property type="evidence" value="ECO:0007669"/>
    <property type="project" value="UniProtKB-UniRule"/>
</dbReference>
<dbReference type="STRING" id="43775.SAMN04489760_106160"/>
<accession>A0A1H7WIH0</accession>
<keyword evidence="18" id="KW-1185">Reference proteome</keyword>
<keyword evidence="12" id="KW-0511">Multifunctional enzyme</keyword>
<dbReference type="FunFam" id="3.40.50.620:FF:000021">
    <property type="entry name" value="Riboflavin biosynthesis protein"/>
    <property type="match status" value="1"/>
</dbReference>
<evidence type="ECO:0000256" key="7">
    <source>
        <dbReference type="ARBA" id="ARBA00022695"/>
    </source>
</evidence>
<evidence type="ECO:0000256" key="3">
    <source>
        <dbReference type="ARBA" id="ARBA00005201"/>
    </source>
</evidence>
<dbReference type="NCBIfam" id="NF004162">
    <property type="entry name" value="PRK05627.1-5"/>
    <property type="match status" value="1"/>
</dbReference>
<keyword evidence="8 15" id="KW-0547">Nucleotide-binding</keyword>
<proteinExistence type="inferred from homology"/>
<dbReference type="Gene3D" id="3.40.50.620">
    <property type="entry name" value="HUPs"/>
    <property type="match status" value="1"/>
</dbReference>
<keyword evidence="4 15" id="KW-0285">Flavoprotein</keyword>
<organism evidence="17 18">
    <name type="scientific">Syntrophus gentianae</name>
    <dbReference type="NCBI Taxonomy" id="43775"/>
    <lineage>
        <taxon>Bacteria</taxon>
        <taxon>Pseudomonadati</taxon>
        <taxon>Thermodesulfobacteriota</taxon>
        <taxon>Syntrophia</taxon>
        <taxon>Syntrophales</taxon>
        <taxon>Syntrophaceae</taxon>
        <taxon>Syntrophus</taxon>
    </lineage>
</organism>
<evidence type="ECO:0000256" key="4">
    <source>
        <dbReference type="ARBA" id="ARBA00022630"/>
    </source>
</evidence>
<comment type="pathway">
    <text evidence="2 15">Cofactor biosynthesis; FAD biosynthesis; FAD from FMN: step 1/1.</text>
</comment>
<keyword evidence="5 15" id="KW-0288">FMN</keyword>
<dbReference type="InterPro" id="IPR015865">
    <property type="entry name" value="Riboflavin_kinase_bac/euk"/>
</dbReference>
<keyword evidence="11 15" id="KW-0067">ATP-binding</keyword>
<dbReference type="OrthoDB" id="9803667at2"/>
<evidence type="ECO:0000256" key="9">
    <source>
        <dbReference type="ARBA" id="ARBA00022777"/>
    </source>
</evidence>
<evidence type="ECO:0000256" key="5">
    <source>
        <dbReference type="ARBA" id="ARBA00022643"/>
    </source>
</evidence>
<evidence type="ECO:0000256" key="8">
    <source>
        <dbReference type="ARBA" id="ARBA00022741"/>
    </source>
</evidence>
<protein>
    <recommendedName>
        <fullName evidence="15">Riboflavin biosynthesis protein</fullName>
    </recommendedName>
    <domain>
        <recommendedName>
            <fullName evidence="15">Riboflavin kinase</fullName>
            <ecNumber evidence="15">2.7.1.26</ecNumber>
        </recommendedName>
        <alternativeName>
            <fullName evidence="15">Flavokinase</fullName>
        </alternativeName>
    </domain>
    <domain>
        <recommendedName>
            <fullName evidence="15">FMN adenylyltransferase</fullName>
            <ecNumber evidence="15">2.7.7.2</ecNumber>
        </recommendedName>
        <alternativeName>
            <fullName evidence="15">FAD pyrophosphorylase</fullName>
        </alternativeName>
        <alternativeName>
            <fullName evidence="15">FAD synthase</fullName>
        </alternativeName>
    </domain>
</protein>
<dbReference type="GO" id="GO:0005524">
    <property type="term" value="F:ATP binding"/>
    <property type="evidence" value="ECO:0007669"/>
    <property type="project" value="UniProtKB-UniRule"/>
</dbReference>
<evidence type="ECO:0000256" key="1">
    <source>
        <dbReference type="ARBA" id="ARBA00002121"/>
    </source>
</evidence>
<dbReference type="PANTHER" id="PTHR22749">
    <property type="entry name" value="RIBOFLAVIN KINASE/FMN ADENYLYLTRANSFERASE"/>
    <property type="match status" value="1"/>
</dbReference>
<evidence type="ECO:0000313" key="18">
    <source>
        <dbReference type="Proteomes" id="UP000198744"/>
    </source>
</evidence>
<dbReference type="GO" id="GO:0006747">
    <property type="term" value="P:FAD biosynthetic process"/>
    <property type="evidence" value="ECO:0007669"/>
    <property type="project" value="UniProtKB-UniRule"/>
</dbReference>
<dbReference type="CDD" id="cd02064">
    <property type="entry name" value="FAD_synthetase_N"/>
    <property type="match status" value="1"/>
</dbReference>
<dbReference type="GO" id="GO:0009398">
    <property type="term" value="P:FMN biosynthetic process"/>
    <property type="evidence" value="ECO:0007669"/>
    <property type="project" value="UniProtKB-UniRule"/>
</dbReference>
<keyword evidence="9 15" id="KW-0418">Kinase</keyword>
<dbReference type="NCBIfam" id="TIGR00125">
    <property type="entry name" value="cyt_tran_rel"/>
    <property type="match status" value="1"/>
</dbReference>
<dbReference type="EMBL" id="FOBS01000006">
    <property type="protein sequence ID" value="SEM20798.1"/>
    <property type="molecule type" value="Genomic_DNA"/>
</dbReference>
<dbReference type="Proteomes" id="UP000198744">
    <property type="component" value="Unassembled WGS sequence"/>
</dbReference>
<comment type="pathway">
    <text evidence="3 15">Cofactor biosynthesis; FMN biosynthesis; FMN from riboflavin (ATP route): step 1/1.</text>
</comment>
<name>A0A1H7WIH0_9BACT</name>
<comment type="catalytic activity">
    <reaction evidence="13 15">
        <text>riboflavin + ATP = FMN + ADP + H(+)</text>
        <dbReference type="Rhea" id="RHEA:14357"/>
        <dbReference type="ChEBI" id="CHEBI:15378"/>
        <dbReference type="ChEBI" id="CHEBI:30616"/>
        <dbReference type="ChEBI" id="CHEBI:57986"/>
        <dbReference type="ChEBI" id="CHEBI:58210"/>
        <dbReference type="ChEBI" id="CHEBI:456216"/>
        <dbReference type="EC" id="2.7.1.26"/>
    </reaction>
</comment>
<dbReference type="NCBIfam" id="NF004160">
    <property type="entry name" value="PRK05627.1-3"/>
    <property type="match status" value="1"/>
</dbReference>
<evidence type="ECO:0000256" key="2">
    <source>
        <dbReference type="ARBA" id="ARBA00004726"/>
    </source>
</evidence>
<dbReference type="EC" id="2.7.7.2" evidence="15"/>
<dbReference type="GO" id="GO:0008531">
    <property type="term" value="F:riboflavin kinase activity"/>
    <property type="evidence" value="ECO:0007669"/>
    <property type="project" value="UniProtKB-UniRule"/>
</dbReference>
<dbReference type="InterPro" id="IPR015864">
    <property type="entry name" value="FAD_synthase"/>
</dbReference>
<dbReference type="EC" id="2.7.1.26" evidence="15"/>
<evidence type="ECO:0000313" key="17">
    <source>
        <dbReference type="EMBL" id="SEM20798.1"/>
    </source>
</evidence>
<dbReference type="SUPFAM" id="SSF82114">
    <property type="entry name" value="Riboflavin kinase-like"/>
    <property type="match status" value="1"/>
</dbReference>
<keyword evidence="6 15" id="KW-0808">Transferase</keyword>
<dbReference type="Pfam" id="PF06574">
    <property type="entry name" value="FAD_syn"/>
    <property type="match status" value="1"/>
</dbReference>
<evidence type="ECO:0000256" key="11">
    <source>
        <dbReference type="ARBA" id="ARBA00022840"/>
    </source>
</evidence>
<dbReference type="PIRSF" id="PIRSF004491">
    <property type="entry name" value="FAD_Synth"/>
    <property type="match status" value="1"/>
</dbReference>
<evidence type="ECO:0000256" key="15">
    <source>
        <dbReference type="PIRNR" id="PIRNR004491"/>
    </source>
</evidence>
<dbReference type="NCBIfam" id="TIGR00083">
    <property type="entry name" value="ribF"/>
    <property type="match status" value="1"/>
</dbReference>
<dbReference type="PANTHER" id="PTHR22749:SF6">
    <property type="entry name" value="RIBOFLAVIN KINASE"/>
    <property type="match status" value="1"/>
</dbReference>
<keyword evidence="10 15" id="KW-0274">FAD</keyword>
<evidence type="ECO:0000256" key="6">
    <source>
        <dbReference type="ARBA" id="ARBA00022679"/>
    </source>
</evidence>
<feature type="domain" description="Riboflavin kinase" evidence="16">
    <location>
        <begin position="228"/>
        <end position="351"/>
    </location>
</feature>
<keyword evidence="7 15" id="KW-0548">Nucleotidyltransferase</keyword>
<reference evidence="17 18" key="1">
    <citation type="submission" date="2016-10" db="EMBL/GenBank/DDBJ databases">
        <authorList>
            <person name="de Groot N.N."/>
        </authorList>
    </citation>
    <scope>NUCLEOTIDE SEQUENCE [LARGE SCALE GENOMIC DNA]</scope>
    <source>
        <strain evidence="17 18">DSM 8423</strain>
    </source>
</reference>
<dbReference type="Gene3D" id="2.40.30.30">
    <property type="entry name" value="Riboflavin kinase-like"/>
    <property type="match status" value="1"/>
</dbReference>
<evidence type="ECO:0000259" key="16">
    <source>
        <dbReference type="SMART" id="SM00904"/>
    </source>
</evidence>
<evidence type="ECO:0000256" key="12">
    <source>
        <dbReference type="ARBA" id="ARBA00023268"/>
    </source>
</evidence>